<organism evidence="1 2">
    <name type="scientific">Oribacterium sinus</name>
    <dbReference type="NCBI Taxonomy" id="237576"/>
    <lineage>
        <taxon>Bacteria</taxon>
        <taxon>Bacillati</taxon>
        <taxon>Bacillota</taxon>
        <taxon>Clostridia</taxon>
        <taxon>Lachnospirales</taxon>
        <taxon>Lachnospiraceae</taxon>
        <taxon>Oribacterium</taxon>
    </lineage>
</organism>
<dbReference type="GeneID" id="85015266"/>
<accession>A0A7W9SGG9</accession>
<dbReference type="EMBL" id="JACHHH010000008">
    <property type="protein sequence ID" value="MBB6041743.1"/>
    <property type="molecule type" value="Genomic_DNA"/>
</dbReference>
<reference evidence="1 2" key="1">
    <citation type="submission" date="2020-08" db="EMBL/GenBank/DDBJ databases">
        <title>Genomic Encyclopedia of Type Strains, Phase IV (KMG-IV): sequencing the most valuable type-strain genomes for metagenomic binning, comparative biology and taxonomic classification.</title>
        <authorList>
            <person name="Goeker M."/>
        </authorList>
    </citation>
    <scope>NUCLEOTIDE SEQUENCE [LARGE SCALE GENOMIC DNA]</scope>
    <source>
        <strain evidence="1 2">DSM 17245</strain>
    </source>
</reference>
<sequence length="61" mass="7306">MDETKNFTITLCDSEGRTIEVKDIKEVEIKNWRVPDEEIAKEYEDFLSLVHKYNLQNDENE</sequence>
<evidence type="ECO:0000313" key="1">
    <source>
        <dbReference type="EMBL" id="MBB6041743.1"/>
    </source>
</evidence>
<dbReference type="RefSeq" id="WP_183684317.1">
    <property type="nucleotide sequence ID" value="NZ_JACHHH010000008.1"/>
</dbReference>
<proteinExistence type="predicted"/>
<dbReference type="AlphaFoldDB" id="A0A7W9SGG9"/>
<gene>
    <name evidence="1" type="ORF">HNQ46_001733</name>
</gene>
<evidence type="ECO:0000313" key="2">
    <source>
        <dbReference type="Proteomes" id="UP000522163"/>
    </source>
</evidence>
<dbReference type="Proteomes" id="UP000522163">
    <property type="component" value="Unassembled WGS sequence"/>
</dbReference>
<protein>
    <submittedName>
        <fullName evidence="1">Uncharacterized protein</fullName>
    </submittedName>
</protein>
<comment type="caution">
    <text evidence="1">The sequence shown here is derived from an EMBL/GenBank/DDBJ whole genome shotgun (WGS) entry which is preliminary data.</text>
</comment>
<name>A0A7W9SGG9_9FIRM</name>